<name>A0AAW0HPS4_MYOGA</name>
<sequence length="234" mass="26561">MNTLEGQHLQHPPKIVKAGNYNLQRGPPSPSDTNASPTNQSLRPRGGVLQVLKGPRQMGLDWWMESIITEEQNESRGSCLSPEETMSDPKRVHKPPVGVRRHLSLAVNTEHQKVLRKQVYCQHPPCRKQQRQLAPVCKWTNQAKLNITTDFSVNNTASSPQSLDIQDILNKLNTFNQQLWQAKLSTAGFIYLLSGHKLLAYLLAIVKVSILYEKMCENFVKQKEGSLSTHWLLY</sequence>
<feature type="region of interest" description="Disordered" evidence="1">
    <location>
        <begin position="1"/>
        <end position="47"/>
    </location>
</feature>
<dbReference type="EMBL" id="JBBHLL010000391">
    <property type="protein sequence ID" value="KAK7804188.1"/>
    <property type="molecule type" value="Genomic_DNA"/>
</dbReference>
<evidence type="ECO:0000313" key="2">
    <source>
        <dbReference type="EMBL" id="KAK7804188.1"/>
    </source>
</evidence>
<gene>
    <name evidence="2" type="ORF">U0070_022496</name>
</gene>
<feature type="compositionally biased region" description="Polar residues" evidence="1">
    <location>
        <begin position="31"/>
        <end position="42"/>
    </location>
</feature>
<evidence type="ECO:0000256" key="1">
    <source>
        <dbReference type="SAM" id="MobiDB-lite"/>
    </source>
</evidence>
<accession>A0AAW0HPS4</accession>
<organism evidence="2 3">
    <name type="scientific">Myodes glareolus</name>
    <name type="common">Bank vole</name>
    <name type="synonym">Clethrionomys glareolus</name>
    <dbReference type="NCBI Taxonomy" id="447135"/>
    <lineage>
        <taxon>Eukaryota</taxon>
        <taxon>Metazoa</taxon>
        <taxon>Chordata</taxon>
        <taxon>Craniata</taxon>
        <taxon>Vertebrata</taxon>
        <taxon>Euteleostomi</taxon>
        <taxon>Mammalia</taxon>
        <taxon>Eutheria</taxon>
        <taxon>Euarchontoglires</taxon>
        <taxon>Glires</taxon>
        <taxon>Rodentia</taxon>
        <taxon>Myomorpha</taxon>
        <taxon>Muroidea</taxon>
        <taxon>Cricetidae</taxon>
        <taxon>Arvicolinae</taxon>
        <taxon>Myodes</taxon>
    </lineage>
</organism>
<dbReference type="Proteomes" id="UP001488838">
    <property type="component" value="Unassembled WGS sequence"/>
</dbReference>
<dbReference type="AlphaFoldDB" id="A0AAW0HPS4"/>
<evidence type="ECO:0000313" key="3">
    <source>
        <dbReference type="Proteomes" id="UP001488838"/>
    </source>
</evidence>
<keyword evidence="3" id="KW-1185">Reference proteome</keyword>
<reference evidence="2 3" key="1">
    <citation type="journal article" date="2023" name="bioRxiv">
        <title>Conserved and derived expression patterns and positive selection on dental genes reveal complex evolutionary context of ever-growing rodent molars.</title>
        <authorList>
            <person name="Calamari Z.T."/>
            <person name="Song A."/>
            <person name="Cohen E."/>
            <person name="Akter M."/>
            <person name="Roy R.D."/>
            <person name="Hallikas O."/>
            <person name="Christensen M.M."/>
            <person name="Li P."/>
            <person name="Marangoni P."/>
            <person name="Jernvall J."/>
            <person name="Klein O.D."/>
        </authorList>
    </citation>
    <scope>NUCLEOTIDE SEQUENCE [LARGE SCALE GENOMIC DNA]</scope>
    <source>
        <strain evidence="2">V071</strain>
    </source>
</reference>
<protein>
    <submittedName>
        <fullName evidence="2">Uncharacterized protein</fullName>
    </submittedName>
</protein>
<feature type="region of interest" description="Disordered" evidence="1">
    <location>
        <begin position="73"/>
        <end position="95"/>
    </location>
</feature>
<comment type="caution">
    <text evidence="2">The sequence shown here is derived from an EMBL/GenBank/DDBJ whole genome shotgun (WGS) entry which is preliminary data.</text>
</comment>
<proteinExistence type="predicted"/>